<feature type="coiled-coil region" evidence="3">
    <location>
        <begin position="148"/>
        <end position="208"/>
    </location>
</feature>
<evidence type="ECO:0000313" key="6">
    <source>
        <dbReference type="EMBL" id="MBS7527700.1"/>
    </source>
</evidence>
<protein>
    <submittedName>
        <fullName evidence="6">HlyD family efflux transporter periplasmic adaptor subunit</fullName>
    </submittedName>
</protein>
<feature type="domain" description="Multidrug resistance protein MdtA-like barrel-sandwich hybrid" evidence="5">
    <location>
        <begin position="37"/>
        <end position="237"/>
    </location>
</feature>
<reference evidence="6 7" key="1">
    <citation type="submission" date="2021-05" db="EMBL/GenBank/DDBJ databases">
        <title>Fusibacter ferrireducens sp. nov., an anaerobic, sulfur- and Fe-reducing bacterium isolated from the mangrove sediment.</title>
        <authorList>
            <person name="Qiu D."/>
        </authorList>
    </citation>
    <scope>NUCLEOTIDE SEQUENCE [LARGE SCALE GENOMIC DNA]</scope>
    <source>
        <strain evidence="6 7">DSM 12116</strain>
    </source>
</reference>
<keyword evidence="7" id="KW-1185">Reference proteome</keyword>
<dbReference type="Gene3D" id="2.40.50.100">
    <property type="match status" value="1"/>
</dbReference>
<evidence type="ECO:0000256" key="1">
    <source>
        <dbReference type="ARBA" id="ARBA00004196"/>
    </source>
</evidence>
<dbReference type="PANTHER" id="PTHR32347">
    <property type="entry name" value="EFFLUX SYSTEM COMPONENT YKNX-RELATED"/>
    <property type="match status" value="1"/>
</dbReference>
<keyword evidence="2 3" id="KW-0175">Coiled coil</keyword>
<evidence type="ECO:0000256" key="3">
    <source>
        <dbReference type="SAM" id="Coils"/>
    </source>
</evidence>
<evidence type="ECO:0000313" key="7">
    <source>
        <dbReference type="Proteomes" id="UP000746471"/>
    </source>
</evidence>
<dbReference type="Gene3D" id="1.10.287.470">
    <property type="entry name" value="Helix hairpin bin"/>
    <property type="match status" value="1"/>
</dbReference>
<dbReference type="Proteomes" id="UP000746471">
    <property type="component" value="Unassembled WGS sequence"/>
</dbReference>
<dbReference type="InterPro" id="IPR058625">
    <property type="entry name" value="MdtA-like_BSH"/>
</dbReference>
<evidence type="ECO:0000256" key="4">
    <source>
        <dbReference type="SAM" id="SignalP"/>
    </source>
</evidence>
<dbReference type="InterPro" id="IPR050465">
    <property type="entry name" value="UPF0194_transport"/>
</dbReference>
<proteinExistence type="predicted"/>
<organism evidence="6 7">
    <name type="scientific">Fusibacter paucivorans</name>
    <dbReference type="NCBI Taxonomy" id="76009"/>
    <lineage>
        <taxon>Bacteria</taxon>
        <taxon>Bacillati</taxon>
        <taxon>Bacillota</taxon>
        <taxon>Clostridia</taxon>
        <taxon>Eubacteriales</taxon>
        <taxon>Eubacteriales Family XII. Incertae Sedis</taxon>
        <taxon>Fusibacter</taxon>
    </lineage>
</organism>
<evidence type="ECO:0000256" key="2">
    <source>
        <dbReference type="ARBA" id="ARBA00023054"/>
    </source>
</evidence>
<dbReference type="SUPFAM" id="SSF111369">
    <property type="entry name" value="HlyD-like secretion proteins"/>
    <property type="match status" value="1"/>
</dbReference>
<dbReference type="Gene3D" id="2.40.30.170">
    <property type="match status" value="1"/>
</dbReference>
<gene>
    <name evidence="6" type="ORF">KHM83_13525</name>
</gene>
<name>A0ABS5PRB5_9FIRM</name>
<feature type="chain" id="PRO_5046386209" evidence="4">
    <location>
        <begin position="21"/>
        <end position="333"/>
    </location>
</feature>
<accession>A0ABS5PRB5</accession>
<dbReference type="Pfam" id="PF25917">
    <property type="entry name" value="BSH_RND"/>
    <property type="match status" value="1"/>
</dbReference>
<evidence type="ECO:0000259" key="5">
    <source>
        <dbReference type="Pfam" id="PF25917"/>
    </source>
</evidence>
<keyword evidence="4" id="KW-0732">Signal</keyword>
<dbReference type="PANTHER" id="PTHR32347:SF23">
    <property type="entry name" value="BLL5650 PROTEIN"/>
    <property type="match status" value="1"/>
</dbReference>
<comment type="caution">
    <text evidence="6">The sequence shown here is derived from an EMBL/GenBank/DDBJ whole genome shotgun (WGS) entry which is preliminary data.</text>
</comment>
<sequence>MKRQLLIGLLLCAVMLTNSACTSKEAFRYTGFVEVDTTKITPLISGQLIALNAVEGDFVQSGDVIGEIDPATLKLSEEALAYQIQARKISMALMEDEIDDRDLASAREALDGASSQLSFARTSQRKAQEDYDQANVLFDAGAISKEQLKQASLNVDNAENSVNTLLAQYNQLALSYETLSEGVDTRKLDQIALEIKGLENEQATIQQQIDDTTIVAPVSGTLTALTINQSEFCVQGSPIGKISDLTKPYVIFYVGNDLLSKIEEGSVVNVYQDGITTPSEGIIYQIADEAQFTPKNVTVKEDRQQLVYEVKAHLPEDAGFLPGMMIDVEYPEQ</sequence>
<dbReference type="EMBL" id="JAHBCL010000024">
    <property type="protein sequence ID" value="MBS7527700.1"/>
    <property type="molecule type" value="Genomic_DNA"/>
</dbReference>
<feature type="signal peptide" evidence="4">
    <location>
        <begin position="1"/>
        <end position="20"/>
    </location>
</feature>
<dbReference type="RefSeq" id="WP_213237561.1">
    <property type="nucleotide sequence ID" value="NZ_JAHBCL010000024.1"/>
</dbReference>
<comment type="subcellular location">
    <subcellularLocation>
        <location evidence="1">Cell envelope</location>
    </subcellularLocation>
</comment>